<dbReference type="InterPro" id="IPR037847">
    <property type="entry name" value="GRAMDC4"/>
</dbReference>
<keyword evidence="2" id="KW-0812">Transmembrane</keyword>
<keyword evidence="4" id="KW-1185">Reference proteome</keyword>
<feature type="transmembrane region" description="Helical" evidence="2">
    <location>
        <begin position="444"/>
        <end position="462"/>
    </location>
</feature>
<accession>A0A510NVT2</accession>
<proteinExistence type="predicted"/>
<dbReference type="EMBL" id="DF933814">
    <property type="protein sequence ID" value="GAM36352.1"/>
    <property type="molecule type" value="Genomic_DNA"/>
</dbReference>
<dbReference type="AlphaFoldDB" id="A0A510NVT2"/>
<feature type="region of interest" description="Disordered" evidence="1">
    <location>
        <begin position="127"/>
        <end position="171"/>
    </location>
</feature>
<protein>
    <submittedName>
        <fullName evidence="3">Uncharacterized protein</fullName>
    </submittedName>
</protein>
<keyword evidence="2" id="KW-1133">Transmembrane helix</keyword>
<dbReference type="PANTHER" id="PTHR37402">
    <property type="entry name" value="GRAM DOMAIN-CONTAINING PROTEIN 4"/>
    <property type="match status" value="1"/>
</dbReference>
<dbReference type="Proteomes" id="UP000053095">
    <property type="component" value="Unassembled WGS sequence"/>
</dbReference>
<organism evidence="3 4">
    <name type="scientific">Talaromyces pinophilus</name>
    <name type="common">Penicillium pinophilum</name>
    <dbReference type="NCBI Taxonomy" id="128442"/>
    <lineage>
        <taxon>Eukaryota</taxon>
        <taxon>Fungi</taxon>
        <taxon>Dikarya</taxon>
        <taxon>Ascomycota</taxon>
        <taxon>Pezizomycotina</taxon>
        <taxon>Eurotiomycetes</taxon>
        <taxon>Eurotiomycetidae</taxon>
        <taxon>Eurotiales</taxon>
        <taxon>Trichocomaceae</taxon>
        <taxon>Talaromyces</taxon>
        <taxon>Talaromyces sect. Talaromyces</taxon>
    </lineage>
</organism>
<dbReference type="PANTHER" id="PTHR37402:SF1">
    <property type="entry name" value="GRAM DOMAIN-CONTAINING PROTEIN 4"/>
    <property type="match status" value="1"/>
</dbReference>
<keyword evidence="2" id="KW-0472">Membrane</keyword>
<feature type="compositionally biased region" description="Basic and acidic residues" evidence="1">
    <location>
        <begin position="127"/>
        <end position="136"/>
    </location>
</feature>
<name>A0A510NVT2_TALPI</name>
<sequence>MSSLASNAARKRSASVDSPVTDRNNDSGLRCTLSHEYLKTDPAFNPSVVASAKPPAMSTSANIKQRLPRARAAKAASKGLATNILHPRRTIIQQFQSKTAKSLSRATRPYITPQADREFLAAHDALFEAKKDGERKPPRKPRDRRRRIEEKPDERKRVTDSTGRIPPETEAEVQSRKIELLEAHRQSLIVAWITSRHMKAVRVTPSRIADFPRLDDERFIERDASGNEVTFKWDRYLGQVSMTVHSYKFKFLLLQLFLYYSQPFMARYVDVDEWKSPLDIVTLTERLVVASEPWQEWWMGMRDLYRWESPQRTAFWYGVFSILWYTQHVVGFVYAYIIYITLKNKFYPHDVNSIRESLDRSLDRGAQAYWFGELVDRYGREKWLEPLLDQIAPFIRLQLGDLVVFLEITRNFYYWRDPLKTAATLCFFFSCLLVALLTDAEFCMKIVWFIAINVFFLCWPIASRYPRYRYLVSPFRWVFWDIPSYPEWAIRFLQEYEVLRRHEIKTRGLAHNENCYSEDCPTCQEAQGDVFQDTVETQDQLAKGSPIHGIKYTTQGDDTASPYVQSVFFATIHHGHEGQLILTSEGIRFVEKPNLLTRLHKQKPLLDREPRWSYTYRQLLQMTKQHSPRVSKLTGLDRKLERLEFEFLIDTEMSASQEVFRMETSYHSTTGGKQRTKIESVDVNQAERDEIFNLVVGWSKSRWQATSGQSDSTKK</sequence>
<feature type="compositionally biased region" description="Basic and acidic residues" evidence="1">
    <location>
        <begin position="146"/>
        <end position="159"/>
    </location>
</feature>
<gene>
    <name evidence="3" type="ORF">TCE0_018f05375</name>
</gene>
<evidence type="ECO:0000256" key="2">
    <source>
        <dbReference type="SAM" id="Phobius"/>
    </source>
</evidence>
<dbReference type="GO" id="GO:0006915">
    <property type="term" value="P:apoptotic process"/>
    <property type="evidence" value="ECO:0007669"/>
    <property type="project" value="InterPro"/>
</dbReference>
<evidence type="ECO:0000313" key="3">
    <source>
        <dbReference type="EMBL" id="GAM36352.1"/>
    </source>
</evidence>
<evidence type="ECO:0000313" key="4">
    <source>
        <dbReference type="Proteomes" id="UP000053095"/>
    </source>
</evidence>
<feature type="transmembrane region" description="Helical" evidence="2">
    <location>
        <begin position="419"/>
        <end position="438"/>
    </location>
</feature>
<feature type="transmembrane region" description="Helical" evidence="2">
    <location>
        <begin position="314"/>
        <end position="339"/>
    </location>
</feature>
<reference evidence="4" key="1">
    <citation type="journal article" date="2015" name="Genome Announc.">
        <title>Draft genome sequence of Talaromyces cellulolyticus strain Y-94, a source of lignocellulosic biomass-degrading enzymes.</title>
        <authorList>
            <person name="Fujii T."/>
            <person name="Koike H."/>
            <person name="Sawayama S."/>
            <person name="Yano S."/>
            <person name="Inoue H."/>
        </authorList>
    </citation>
    <scope>NUCLEOTIDE SEQUENCE [LARGE SCALE GENOMIC DNA]</scope>
    <source>
        <strain evidence="4">Y-94</strain>
    </source>
</reference>
<feature type="region of interest" description="Disordered" evidence="1">
    <location>
        <begin position="1"/>
        <end position="28"/>
    </location>
</feature>
<evidence type="ECO:0000256" key="1">
    <source>
        <dbReference type="SAM" id="MobiDB-lite"/>
    </source>
</evidence>